<evidence type="ECO:0000313" key="1">
    <source>
        <dbReference type="EMBL" id="KAK6734407.1"/>
    </source>
</evidence>
<keyword evidence="2" id="KW-1185">Reference proteome</keyword>
<protein>
    <submittedName>
        <fullName evidence="1">Uncharacterized protein</fullName>
    </submittedName>
</protein>
<evidence type="ECO:0000313" key="2">
    <source>
        <dbReference type="Proteomes" id="UP001303046"/>
    </source>
</evidence>
<dbReference type="EMBL" id="JAVFWL010000002">
    <property type="protein sequence ID" value="KAK6734407.1"/>
    <property type="molecule type" value="Genomic_DNA"/>
</dbReference>
<sequence>MALLPLLIIPGDVKTCVVALSYLVYPALGSLLRAGTMLDEEENQQCLYDCTGGVASAAYMRHISSIADVRRPFFCISKKN</sequence>
<name>A0ABR1C7D6_NECAM</name>
<accession>A0ABR1C7D6</accession>
<reference evidence="1 2" key="1">
    <citation type="submission" date="2023-08" db="EMBL/GenBank/DDBJ databases">
        <title>A Necator americanus chromosomal reference genome.</title>
        <authorList>
            <person name="Ilik V."/>
            <person name="Petrzelkova K.J."/>
            <person name="Pardy F."/>
            <person name="Fuh T."/>
            <person name="Niatou-Singa F.S."/>
            <person name="Gouil Q."/>
            <person name="Baker L."/>
            <person name="Ritchie M.E."/>
            <person name="Jex A.R."/>
            <person name="Gazzola D."/>
            <person name="Li H."/>
            <person name="Toshio Fujiwara R."/>
            <person name="Zhan B."/>
            <person name="Aroian R.V."/>
            <person name="Pafco B."/>
            <person name="Schwarz E.M."/>
        </authorList>
    </citation>
    <scope>NUCLEOTIDE SEQUENCE [LARGE SCALE GENOMIC DNA]</scope>
    <source>
        <strain evidence="1 2">Aroian</strain>
        <tissue evidence="1">Whole animal</tissue>
    </source>
</reference>
<dbReference type="Proteomes" id="UP001303046">
    <property type="component" value="Unassembled WGS sequence"/>
</dbReference>
<organism evidence="1 2">
    <name type="scientific">Necator americanus</name>
    <name type="common">Human hookworm</name>
    <dbReference type="NCBI Taxonomy" id="51031"/>
    <lineage>
        <taxon>Eukaryota</taxon>
        <taxon>Metazoa</taxon>
        <taxon>Ecdysozoa</taxon>
        <taxon>Nematoda</taxon>
        <taxon>Chromadorea</taxon>
        <taxon>Rhabditida</taxon>
        <taxon>Rhabditina</taxon>
        <taxon>Rhabditomorpha</taxon>
        <taxon>Strongyloidea</taxon>
        <taxon>Ancylostomatidae</taxon>
        <taxon>Bunostominae</taxon>
        <taxon>Necator</taxon>
    </lineage>
</organism>
<proteinExistence type="predicted"/>
<gene>
    <name evidence="1" type="primary">Necator_chrII.g5702</name>
    <name evidence="1" type="ORF">RB195_017909</name>
</gene>
<comment type="caution">
    <text evidence="1">The sequence shown here is derived from an EMBL/GenBank/DDBJ whole genome shotgun (WGS) entry which is preliminary data.</text>
</comment>